<keyword evidence="8 15" id="KW-0732">Signal</keyword>
<feature type="signal peptide" evidence="15">
    <location>
        <begin position="1"/>
        <end position="20"/>
    </location>
</feature>
<evidence type="ECO:0000259" key="16">
    <source>
        <dbReference type="SMART" id="SM00013"/>
    </source>
</evidence>
<dbReference type="Pfam" id="PF13855">
    <property type="entry name" value="LRR_8"/>
    <property type="match status" value="2"/>
</dbReference>
<dbReference type="PRINTS" id="PR00019">
    <property type="entry name" value="LEURICHRPT"/>
</dbReference>
<evidence type="ECO:0000256" key="9">
    <source>
        <dbReference type="ARBA" id="ARBA00022737"/>
    </source>
</evidence>
<dbReference type="SUPFAM" id="SSF52058">
    <property type="entry name" value="L domain-like"/>
    <property type="match status" value="1"/>
</dbReference>
<dbReference type="Proteomes" id="UP000289886">
    <property type="component" value="Unassembled WGS sequence"/>
</dbReference>
<evidence type="ECO:0000256" key="2">
    <source>
        <dbReference type="ARBA" id="ARBA00005818"/>
    </source>
</evidence>
<evidence type="ECO:0000256" key="6">
    <source>
        <dbReference type="ARBA" id="ARBA00022530"/>
    </source>
</evidence>
<evidence type="ECO:0000256" key="11">
    <source>
        <dbReference type="ARBA" id="ARBA00023157"/>
    </source>
</evidence>
<comment type="subcellular location">
    <subcellularLocation>
        <location evidence="1">Secreted</location>
        <location evidence="1">Extracellular space</location>
        <location evidence="1">Extracellular matrix</location>
    </subcellularLocation>
</comment>
<dbReference type="InterPro" id="IPR000372">
    <property type="entry name" value="LRRNT"/>
</dbReference>
<comment type="subunit">
    <text evidence="3">Binds to type I and type II collagen.</text>
</comment>
<comment type="similarity">
    <text evidence="2">Belongs to the small leucine-rich proteoglycan (SLRP) family. SLRP class II subfamily.</text>
</comment>
<feature type="chain" id="PRO_5019027289" description="Fibromodulin" evidence="15">
    <location>
        <begin position="21"/>
        <end position="337"/>
    </location>
</feature>
<name>A0A444URQ6_ACIRT</name>
<evidence type="ECO:0000256" key="7">
    <source>
        <dbReference type="ARBA" id="ARBA00022614"/>
    </source>
</evidence>
<dbReference type="FunFam" id="3.80.10.10:FF:000073">
    <property type="entry name" value="Lumican"/>
    <property type="match status" value="1"/>
</dbReference>
<keyword evidence="6" id="KW-0272">Extracellular matrix</keyword>
<evidence type="ECO:0000256" key="8">
    <source>
        <dbReference type="ARBA" id="ARBA00022729"/>
    </source>
</evidence>
<keyword evidence="12" id="KW-0325">Glycoprotein</keyword>
<sequence length="337" mass="38527">MRLIPVLLIAGACEVVICQAQDSFFWLSYLQRRFGYSDYSGQAAASMRARDCPLECDCPPSFPISMYCDSRNLKQIPFVPSRMKYVYLQNNRISSIQDGAFDNATGLPFYQKRFDVNLDRLYLDHNNLTRVPTPLPRSLSDLRLSNNKINKIHPNTFEGLENLTSLLLNYNQIPDIGTALKGLKSLSLLDLSNNKLKKLPGNLPDRLHQLYLEFNKINAIPDDYFRKFPKLQYVRLSNNELTDKGIPSNTFNTTSLIELDLSYNRLQKIPSVNTNLEHLYLQANEITEFSINSFCQVIDIMSFSRLQVLRLDGNKIAHNKIPPKAALCLRLATIIDV</sequence>
<evidence type="ECO:0000256" key="14">
    <source>
        <dbReference type="ARBA" id="ARBA00032216"/>
    </source>
</evidence>
<dbReference type="PANTHER" id="PTHR45712">
    <property type="entry name" value="AGAP008170-PA"/>
    <property type="match status" value="1"/>
</dbReference>
<dbReference type="PROSITE" id="PS51450">
    <property type="entry name" value="LRR"/>
    <property type="match status" value="3"/>
</dbReference>
<feature type="domain" description="LRRNT" evidence="16">
    <location>
        <begin position="51"/>
        <end position="85"/>
    </location>
</feature>
<dbReference type="InterPro" id="IPR003591">
    <property type="entry name" value="Leu-rich_rpt_typical-subtyp"/>
</dbReference>
<dbReference type="InterPro" id="IPR050333">
    <property type="entry name" value="SLRP"/>
</dbReference>
<keyword evidence="11" id="KW-1015">Disulfide bond</keyword>
<dbReference type="GO" id="GO:0005615">
    <property type="term" value="C:extracellular space"/>
    <property type="evidence" value="ECO:0007669"/>
    <property type="project" value="TreeGrafter"/>
</dbReference>
<accession>A0A444URQ6</accession>
<evidence type="ECO:0000256" key="12">
    <source>
        <dbReference type="ARBA" id="ARBA00023180"/>
    </source>
</evidence>
<organism evidence="17 18">
    <name type="scientific">Acipenser ruthenus</name>
    <name type="common">Sterlet sturgeon</name>
    <dbReference type="NCBI Taxonomy" id="7906"/>
    <lineage>
        <taxon>Eukaryota</taxon>
        <taxon>Metazoa</taxon>
        <taxon>Chordata</taxon>
        <taxon>Craniata</taxon>
        <taxon>Vertebrata</taxon>
        <taxon>Euteleostomi</taxon>
        <taxon>Actinopterygii</taxon>
        <taxon>Chondrostei</taxon>
        <taxon>Acipenseriformes</taxon>
        <taxon>Acipenseridae</taxon>
        <taxon>Acipenser</taxon>
    </lineage>
</organism>
<evidence type="ECO:0000313" key="17">
    <source>
        <dbReference type="EMBL" id="RXM90826.1"/>
    </source>
</evidence>
<evidence type="ECO:0000256" key="13">
    <source>
        <dbReference type="ARBA" id="ARBA00025136"/>
    </source>
</evidence>
<evidence type="ECO:0000313" key="18">
    <source>
        <dbReference type="Proteomes" id="UP000289886"/>
    </source>
</evidence>
<keyword evidence="5" id="KW-0964">Secreted</keyword>
<evidence type="ECO:0000256" key="15">
    <source>
        <dbReference type="SAM" id="SignalP"/>
    </source>
</evidence>
<keyword evidence="9" id="KW-0677">Repeat</keyword>
<dbReference type="InterPro" id="IPR001611">
    <property type="entry name" value="Leu-rich_rpt"/>
</dbReference>
<dbReference type="Pfam" id="PF01462">
    <property type="entry name" value="LRRNT"/>
    <property type="match status" value="1"/>
</dbReference>
<dbReference type="PANTHER" id="PTHR45712:SF4">
    <property type="entry name" value="FIBROMODULIN"/>
    <property type="match status" value="1"/>
</dbReference>
<evidence type="ECO:0000256" key="3">
    <source>
        <dbReference type="ARBA" id="ARBA00011226"/>
    </source>
</evidence>
<dbReference type="Gene3D" id="3.80.10.10">
    <property type="entry name" value="Ribonuclease Inhibitor"/>
    <property type="match status" value="3"/>
</dbReference>
<dbReference type="EMBL" id="SCEB01012433">
    <property type="protein sequence ID" value="RXM90826.1"/>
    <property type="molecule type" value="Genomic_DNA"/>
</dbReference>
<reference evidence="17 18" key="1">
    <citation type="submission" date="2019-01" db="EMBL/GenBank/DDBJ databases">
        <title>Draft Genome and Complete Hox-Cluster Characterization of the Sterlet Sturgeon (Acipenser ruthenus).</title>
        <authorList>
            <person name="Wei Q."/>
        </authorList>
    </citation>
    <scope>NUCLEOTIDE SEQUENCE [LARGE SCALE GENOMIC DNA]</scope>
    <source>
        <strain evidence="17">WHYD16114868_AA</strain>
        <tissue evidence="17">Blood</tissue>
    </source>
</reference>
<evidence type="ECO:0000256" key="4">
    <source>
        <dbReference type="ARBA" id="ARBA00018230"/>
    </source>
</evidence>
<proteinExistence type="inferred from homology"/>
<keyword evidence="10" id="KW-0654">Proteoglycan</keyword>
<evidence type="ECO:0000256" key="10">
    <source>
        <dbReference type="ARBA" id="ARBA00022974"/>
    </source>
</evidence>
<comment type="function">
    <text evidence="13">Affects the rate of fibrils formation. May have a primary role in collagen fibrillogenesis.</text>
</comment>
<keyword evidence="7" id="KW-0433">Leucine-rich repeat</keyword>
<keyword evidence="18" id="KW-1185">Reference proteome</keyword>
<evidence type="ECO:0000256" key="5">
    <source>
        <dbReference type="ARBA" id="ARBA00022525"/>
    </source>
</evidence>
<dbReference type="Pfam" id="PF00560">
    <property type="entry name" value="LRR_1"/>
    <property type="match status" value="1"/>
</dbReference>
<evidence type="ECO:0000256" key="1">
    <source>
        <dbReference type="ARBA" id="ARBA00004498"/>
    </source>
</evidence>
<dbReference type="AlphaFoldDB" id="A0A444URQ6"/>
<dbReference type="SMART" id="SM00013">
    <property type="entry name" value="LRRNT"/>
    <property type="match status" value="1"/>
</dbReference>
<dbReference type="SMART" id="SM00369">
    <property type="entry name" value="LRR_TYP"/>
    <property type="match status" value="10"/>
</dbReference>
<gene>
    <name evidence="17" type="ORF">EOD39_21808</name>
</gene>
<dbReference type="InterPro" id="IPR032675">
    <property type="entry name" value="LRR_dom_sf"/>
</dbReference>
<comment type="caution">
    <text evidence="17">The sequence shown here is derived from an EMBL/GenBank/DDBJ whole genome shotgun (WGS) entry which is preliminary data.</text>
</comment>
<protein>
    <recommendedName>
        <fullName evidence="4">Fibromodulin</fullName>
    </recommendedName>
    <alternativeName>
        <fullName evidence="14">Keratan sulfate proteoglycan fibromodulin</fullName>
    </alternativeName>
</protein>